<feature type="transmembrane region" description="Helical" evidence="7">
    <location>
        <begin position="246"/>
        <end position="265"/>
    </location>
</feature>
<feature type="region of interest" description="Disordered" evidence="8">
    <location>
        <begin position="1"/>
        <end position="54"/>
    </location>
</feature>
<organism evidence="10 11">
    <name type="scientific">Streptomyces similanensis</name>
    <dbReference type="NCBI Taxonomy" id="1274988"/>
    <lineage>
        <taxon>Bacteria</taxon>
        <taxon>Bacillati</taxon>
        <taxon>Actinomycetota</taxon>
        <taxon>Actinomycetes</taxon>
        <taxon>Kitasatosporales</taxon>
        <taxon>Streptomycetaceae</taxon>
        <taxon>Streptomyces</taxon>
    </lineage>
</organism>
<dbReference type="CDD" id="cd06261">
    <property type="entry name" value="TM_PBP2"/>
    <property type="match status" value="1"/>
</dbReference>
<evidence type="ECO:0000256" key="3">
    <source>
        <dbReference type="ARBA" id="ARBA00022475"/>
    </source>
</evidence>
<reference evidence="11" key="1">
    <citation type="journal article" date="2019" name="Int. J. Syst. Evol. Microbiol.">
        <title>The Global Catalogue of Microorganisms (GCM) 10K type strain sequencing project: providing services to taxonomists for standard genome sequencing and annotation.</title>
        <authorList>
            <consortium name="The Broad Institute Genomics Platform"/>
            <consortium name="The Broad Institute Genome Sequencing Center for Infectious Disease"/>
            <person name="Wu L."/>
            <person name="Ma J."/>
        </authorList>
    </citation>
    <scope>NUCLEOTIDE SEQUENCE [LARGE SCALE GENOMIC DNA]</scope>
    <source>
        <strain evidence="11">JCM 18410</strain>
    </source>
</reference>
<evidence type="ECO:0000256" key="5">
    <source>
        <dbReference type="ARBA" id="ARBA00022989"/>
    </source>
</evidence>
<dbReference type="PANTHER" id="PTHR30151:SF0">
    <property type="entry name" value="ABC TRANSPORTER PERMEASE PROTEIN MJ0413-RELATED"/>
    <property type="match status" value="1"/>
</dbReference>
<keyword evidence="3" id="KW-1003">Cell membrane</keyword>
<evidence type="ECO:0000256" key="1">
    <source>
        <dbReference type="ARBA" id="ARBA00004651"/>
    </source>
</evidence>
<feature type="transmembrane region" description="Helical" evidence="7">
    <location>
        <begin position="60"/>
        <end position="81"/>
    </location>
</feature>
<dbReference type="InterPro" id="IPR035906">
    <property type="entry name" value="MetI-like_sf"/>
</dbReference>
<dbReference type="RefSeq" id="WP_345668220.1">
    <property type="nucleotide sequence ID" value="NZ_BAABKC010000037.1"/>
</dbReference>
<evidence type="ECO:0000256" key="2">
    <source>
        <dbReference type="ARBA" id="ARBA00022448"/>
    </source>
</evidence>
<sequence>MARTSPPGSPAGPPHDAVDDHRPRPPGPGPAHPPGTSAADRSETKAADAPGPWRPGVVKVLARAGAPLASACVVLALWWAAARAGVLGEGLVPTPWQTLRAAHAMWADGTMTADLRASLARAGQGFAAGAAAGTALGFLTGNQRRVAALVSPMMSFLRPIPAIALVPLVTAWFGIGEQAKHLLIAYAVFLAVWLYVHDGVARVPADYLRAARALGVPRRRRLTEVLLPAAAPSVVAALRYGAGLAFLALVAAELGGAQSGIAYRLQVDGQFLRTDHMFVGLIELGLLGLLADALISAVGHRLVHWSSGS</sequence>
<dbReference type="SUPFAM" id="SSF161098">
    <property type="entry name" value="MetI-like"/>
    <property type="match status" value="1"/>
</dbReference>
<proteinExistence type="inferred from homology"/>
<evidence type="ECO:0000256" key="8">
    <source>
        <dbReference type="SAM" id="MobiDB-lite"/>
    </source>
</evidence>
<name>A0ABP9K7W3_9ACTN</name>
<evidence type="ECO:0000256" key="4">
    <source>
        <dbReference type="ARBA" id="ARBA00022692"/>
    </source>
</evidence>
<evidence type="ECO:0000256" key="6">
    <source>
        <dbReference type="ARBA" id="ARBA00023136"/>
    </source>
</evidence>
<keyword evidence="4 7" id="KW-0812">Transmembrane</keyword>
<comment type="similarity">
    <text evidence="7">Belongs to the binding-protein-dependent transport system permease family.</text>
</comment>
<keyword evidence="11" id="KW-1185">Reference proteome</keyword>
<comment type="caution">
    <text evidence="10">The sequence shown here is derived from an EMBL/GenBank/DDBJ whole genome shotgun (WGS) entry which is preliminary data.</text>
</comment>
<keyword evidence="6 7" id="KW-0472">Membrane</keyword>
<protein>
    <recommendedName>
        <fullName evidence="9">ABC transmembrane type-1 domain-containing protein</fullName>
    </recommendedName>
</protein>
<accession>A0ABP9K7W3</accession>
<feature type="transmembrane region" description="Helical" evidence="7">
    <location>
        <begin position="153"/>
        <end position="175"/>
    </location>
</feature>
<dbReference type="Gene3D" id="1.10.3720.10">
    <property type="entry name" value="MetI-like"/>
    <property type="match status" value="1"/>
</dbReference>
<feature type="transmembrane region" description="Helical" evidence="7">
    <location>
        <begin position="181"/>
        <end position="201"/>
    </location>
</feature>
<comment type="subcellular location">
    <subcellularLocation>
        <location evidence="1 7">Cell membrane</location>
        <topology evidence="1 7">Multi-pass membrane protein</topology>
    </subcellularLocation>
</comment>
<dbReference type="Proteomes" id="UP001500124">
    <property type="component" value="Unassembled WGS sequence"/>
</dbReference>
<evidence type="ECO:0000313" key="10">
    <source>
        <dbReference type="EMBL" id="GAA5053181.1"/>
    </source>
</evidence>
<dbReference type="InterPro" id="IPR000515">
    <property type="entry name" value="MetI-like"/>
</dbReference>
<keyword evidence="2 7" id="KW-0813">Transport</keyword>
<dbReference type="EMBL" id="BAABKC010000037">
    <property type="protein sequence ID" value="GAA5053181.1"/>
    <property type="molecule type" value="Genomic_DNA"/>
</dbReference>
<gene>
    <name evidence="10" type="ORF">GCM10023336_23170</name>
</gene>
<feature type="transmembrane region" description="Helical" evidence="7">
    <location>
        <begin position="277"/>
        <end position="299"/>
    </location>
</feature>
<feature type="transmembrane region" description="Helical" evidence="7">
    <location>
        <begin position="122"/>
        <end position="141"/>
    </location>
</feature>
<evidence type="ECO:0000256" key="7">
    <source>
        <dbReference type="RuleBase" id="RU363032"/>
    </source>
</evidence>
<feature type="domain" description="ABC transmembrane type-1" evidence="9">
    <location>
        <begin position="115"/>
        <end position="299"/>
    </location>
</feature>
<keyword evidence="5 7" id="KW-1133">Transmembrane helix</keyword>
<dbReference type="PANTHER" id="PTHR30151">
    <property type="entry name" value="ALKANE SULFONATE ABC TRANSPORTER-RELATED, MEMBRANE SUBUNIT"/>
    <property type="match status" value="1"/>
</dbReference>
<evidence type="ECO:0000313" key="11">
    <source>
        <dbReference type="Proteomes" id="UP001500124"/>
    </source>
</evidence>
<dbReference type="PROSITE" id="PS50928">
    <property type="entry name" value="ABC_TM1"/>
    <property type="match status" value="1"/>
</dbReference>
<dbReference type="Pfam" id="PF00528">
    <property type="entry name" value="BPD_transp_1"/>
    <property type="match status" value="1"/>
</dbReference>
<evidence type="ECO:0000259" key="9">
    <source>
        <dbReference type="PROSITE" id="PS50928"/>
    </source>
</evidence>